<dbReference type="InterPro" id="IPR051121">
    <property type="entry name" value="FAH"/>
</dbReference>
<dbReference type="InterPro" id="IPR011234">
    <property type="entry name" value="Fumarylacetoacetase-like_C"/>
</dbReference>
<evidence type="ECO:0000259" key="4">
    <source>
        <dbReference type="Pfam" id="PF10370"/>
    </source>
</evidence>
<dbReference type="Proteomes" id="UP000030004">
    <property type="component" value="Unassembled WGS sequence"/>
</dbReference>
<evidence type="ECO:0000313" key="6">
    <source>
        <dbReference type="Proteomes" id="UP000030004"/>
    </source>
</evidence>
<dbReference type="EMBL" id="AQQX01000009">
    <property type="protein sequence ID" value="KGM47590.1"/>
    <property type="molecule type" value="Genomic_DNA"/>
</dbReference>
<dbReference type="RefSeq" id="WP_043752081.1">
    <property type="nucleotide sequence ID" value="NZ_AQQX01000009.1"/>
</dbReference>
<evidence type="ECO:0000256" key="2">
    <source>
        <dbReference type="ARBA" id="ARBA00022723"/>
    </source>
</evidence>
<accession>A0A0A0EBG2</accession>
<dbReference type="GO" id="GO:0044281">
    <property type="term" value="P:small molecule metabolic process"/>
    <property type="evidence" value="ECO:0007669"/>
    <property type="project" value="UniProtKB-ARBA"/>
</dbReference>
<comment type="caution">
    <text evidence="5">The sequence shown here is derived from an EMBL/GenBank/DDBJ whole genome shotgun (WGS) entry which is preliminary data.</text>
</comment>
<dbReference type="SUPFAM" id="SSF56529">
    <property type="entry name" value="FAH"/>
    <property type="match status" value="1"/>
</dbReference>
<dbReference type="Gene3D" id="3.90.850.10">
    <property type="entry name" value="Fumarylacetoacetase-like, C-terminal domain"/>
    <property type="match status" value="1"/>
</dbReference>
<dbReference type="GO" id="GO:0003824">
    <property type="term" value="F:catalytic activity"/>
    <property type="evidence" value="ECO:0007669"/>
    <property type="project" value="InterPro"/>
</dbReference>
<dbReference type="Pfam" id="PF10370">
    <property type="entry name" value="Rv2993c-like_N"/>
    <property type="match status" value="1"/>
</dbReference>
<dbReference type="PANTHER" id="PTHR42796:SF4">
    <property type="entry name" value="FUMARYLACETOACETATE HYDROLASE DOMAIN-CONTAINING PROTEIN 2A"/>
    <property type="match status" value="1"/>
</dbReference>
<feature type="domain" description="Fumarylacetoacetase-like C-terminal" evidence="3">
    <location>
        <begin position="56"/>
        <end position="256"/>
    </location>
</feature>
<dbReference type="eggNOG" id="COG0179">
    <property type="taxonomic scope" value="Bacteria"/>
</dbReference>
<comment type="similarity">
    <text evidence="1">Belongs to the FAH family.</text>
</comment>
<dbReference type="InterPro" id="IPR036663">
    <property type="entry name" value="Fumarylacetoacetase_C_sf"/>
</dbReference>
<gene>
    <name evidence="5" type="ORF">ATO9_17265</name>
</gene>
<evidence type="ECO:0000256" key="1">
    <source>
        <dbReference type="ARBA" id="ARBA00010211"/>
    </source>
</evidence>
<dbReference type="Pfam" id="PF01557">
    <property type="entry name" value="FAA_hydrolase"/>
    <property type="match status" value="1"/>
</dbReference>
<reference evidence="5 6" key="1">
    <citation type="journal article" date="2015" name="Antonie Van Leeuwenhoek">
        <title>Pseudooceanicola atlanticus gen. nov. sp. nov., isolated from surface seawater of the Atlantic Ocean and reclassification of Oceanicola batsensis, Oceanicola marinus, Oceanicola nitratireducens, Oceanicola nanhaiensis, Oceanicola antarcticus and Oceanicola flagellatus, as Pseudooceanicola batsensis comb. nov., Pseudooceanicola marinus comb. nov., Pseudooceanicola nitratireducens comb. nov., Pseudooceanicola nanhaiensis comb. nov., Pseudooceanicola antarcticus comb. nov., and Pseudooceanicola flagellatus comb. nov.</title>
        <authorList>
            <person name="Lai Q."/>
            <person name="Li G."/>
            <person name="Liu X."/>
            <person name="Du Y."/>
            <person name="Sun F."/>
            <person name="Shao Z."/>
        </authorList>
    </citation>
    <scope>NUCLEOTIDE SEQUENCE [LARGE SCALE GENOMIC DNA]</scope>
    <source>
        <strain evidence="5 6">22II-s11g</strain>
    </source>
</reference>
<name>A0A0A0EBG2_9RHOB</name>
<dbReference type="AlphaFoldDB" id="A0A0A0EBG2"/>
<proteinExistence type="inferred from homology"/>
<dbReference type="InterPro" id="IPR018833">
    <property type="entry name" value="Rv2993c-like_N"/>
</dbReference>
<dbReference type="OrthoDB" id="5197601at2"/>
<keyword evidence="2" id="KW-0479">Metal-binding</keyword>
<evidence type="ECO:0000259" key="3">
    <source>
        <dbReference type="Pfam" id="PF01557"/>
    </source>
</evidence>
<keyword evidence="6" id="KW-1185">Reference proteome</keyword>
<evidence type="ECO:0000313" key="5">
    <source>
        <dbReference type="EMBL" id="KGM47590.1"/>
    </source>
</evidence>
<protein>
    <submittedName>
        <fullName evidence="5">2-keto-4-pentenoate hydratase</fullName>
    </submittedName>
</protein>
<dbReference type="GO" id="GO:0046872">
    <property type="term" value="F:metal ion binding"/>
    <property type="evidence" value="ECO:0007669"/>
    <property type="project" value="UniProtKB-KW"/>
</dbReference>
<feature type="domain" description="Rv2993c-like N-terminal" evidence="4">
    <location>
        <begin position="1"/>
        <end position="50"/>
    </location>
</feature>
<organism evidence="5 6">
    <name type="scientific">Pseudooceanicola atlanticus</name>
    <dbReference type="NCBI Taxonomy" id="1461694"/>
    <lineage>
        <taxon>Bacteria</taxon>
        <taxon>Pseudomonadati</taxon>
        <taxon>Pseudomonadota</taxon>
        <taxon>Alphaproteobacteria</taxon>
        <taxon>Rhodobacterales</taxon>
        <taxon>Paracoccaceae</taxon>
        <taxon>Pseudooceanicola</taxon>
    </lineage>
</organism>
<dbReference type="STRING" id="1461694.ATO9_17265"/>
<dbReference type="Gene3D" id="2.30.30.370">
    <property type="entry name" value="FAH"/>
    <property type="match status" value="1"/>
</dbReference>
<sequence>MRWARFDDAGTPRYGLVEGDTLRVIEGDPFAGHSLTDRVLPLAEVTLMVPVVPPTFYCVGLNYAAHVREVAERAGQVPNLPTQPDVGYRAQSALIPHDAPIIIPRDATEKVQYEGELVVVIGRQARHLTEETALDCVLGYTIGNDVSERSWQKSDRTLWRAKNADTFKPMGPWIDTEARLEDMETIVRVNGDVTTRFRTADMIFGVRDFLVAITRYITLQPGDVIWMGTDGHAPNLRPGDRVEVEITGIGTLSNPVTAEE</sequence>
<dbReference type="PANTHER" id="PTHR42796">
    <property type="entry name" value="FUMARYLACETOACETATE HYDROLASE DOMAIN-CONTAINING PROTEIN 2A-RELATED"/>
    <property type="match status" value="1"/>
</dbReference>